<dbReference type="EMBL" id="CM023487">
    <property type="protein sequence ID" value="KAH6926912.1"/>
    <property type="molecule type" value="Genomic_DNA"/>
</dbReference>
<dbReference type="Proteomes" id="UP000821845">
    <property type="component" value="Chromosome 7"/>
</dbReference>
<evidence type="ECO:0000313" key="2">
    <source>
        <dbReference type="Proteomes" id="UP000821845"/>
    </source>
</evidence>
<protein>
    <submittedName>
        <fullName evidence="1">Uncharacterized protein</fullName>
    </submittedName>
</protein>
<sequence length="2503" mass="271915">MASTENPIIQDHAAMTLGGRQQPPPPQPHARATSLGLTALMSSCQLNNELEVKALLQRKPSLTAARDRSGKTALHYCAENLTTGCAELLLLYEPGLTSVQDEEGYTTLHFAVISGNRTMVRFLVERGADVNCVDNEKHSCVHWATVCGELECMDILVSAGANPSTADIHGAYPIHYAAQMCGPNSEMGNDVRVGLAALRRLIELGVDVSVRDQDGRPPLLWAASVETRPSKTYCPSGSSDAILALVNAGADVAATDKDGLTALHCAASRGHVDCLETLVSLCGADVDAVDSNGCSALFYAVTLGHADCTQLLLKYGAVPNRQDHKGRTPAHCGAAKGQMETLKILWQHGANLYMRNQRGDLPLHEAVQSGRKDLVQWLLELQPSAVNSPNNNGRCALHVAAMANSVEMCKVLMDRGAEVNPVMRNSKGQLLTPLDASLQRGNRGCAKYLRLHGALPFCKMTDRHDIDRWLEHSFNINKLHQTEQLCDSEAPPAVSGLAAEEMQLLDVKHVQTLESSAQTDSGYFESREYGATRQPGDVEETVTKQGTFIEGGRTLKQAIITNVYVRTSGGARVHQPKRKRAGASKGKGDGFAEGSEGTEEYTSSGEERSVGAHEHSRRKAASQEHHGADLRESKKMHTVLDSSTTHRVVEEVIVKKQDGADGHVVKRITRGPEGDDVRVTGQVRDNVETTPEGFTSVTFSEHKSSETGRASSEDDARARALAREAIRTIDEVQERTPRQKPLRSPAVIRAAERFLDLLSARRKRAQADQTSRAPLKETGEIATLSETRIREESEAAESTIDEKLKKEKKIARFQDKVKQTVKQIREAPHEEAPRRGVAAPKVSRQQRRREAAETEAKKRKQEKISQRPGKSGRASESAAKSASDRDQSSSSDTSKLKKTKHKDAPVSKKRSVDVQPKESASTTKDSRRPSKGPDGRQQARGGERSSSAEGSDSAGEDAGRNESKNIRSEAKTAREARRKEDDLDERLESATRTKMHREYEEIESHATMAEFFSETSMSDSALEQRTERFHVKRGEGATAETLKEERTSVRERGREKSYPSEHEQKSMQASERKGAHEAKGKKKSSKKSREQQVEKDAEGDTCPERHERGEGSDTYVREKARTDVAGEDGGSEIEVSEDVVVDRSKRLRTKIEKRVVQEASSSESIVESTSEVMERNETSVSKRTVTEKKLGTRKAQSKKSKSTSDCDIEDKRSPEKASSVKKKATTTQRMSPKEGEPEGSSGSDEEIVSTEVCEEEIIEKHATEHSVVEVVERTTSGDTVTSIDDVKAETSNKEQGGKRQAKHKTIGKRGRASETGDKTKGEKETDREHPLTGDDLSQRRGSTRASVSSNEELEAARESIESSQDTVSVTKESSSVHFKKEATSQETLKEITKEEIKVCTPAVTTGKGEPTSSAADVSTTEKIAKDALVEEHKDTEKSRVSNAVAEAVIDLYSRVQHTSPSSQDQLSSQRQPAPSSEHVPSEGALKEGTDSRDSVESKTSVKDGDHEHEALLKKSPIPAAVAEAVSDLYTQVKQLASASTSPNEKAVPMRDSTTSPVLRPTTVETACGPDDVGVVDTACGTRQSSIEVAEKSVSPEEEEYTADAACATVAEETESVACSPAVQKVDASCSPSDFIDQPMQDATCSPIVTDTTKDREKTDATCSPIPELSEDARETKDSTCSPIIEGIKAETVEAASSPADTTVDAQSSPMDITIDQKDSTSSPLISLFRQDELISPMIVEVCDKETWTGSLEDQTADASCTPMFSGAESAAVTKQETATSPVNLQMMRDEECSPIAVHPERDTRDVSCSPPEFGPLAFAGEREVTSVAVSPIKTTDGTSDKATSPPETFPAVSAGVSPFAQTAGIEQASSPHKVYTQDTSSSPFPELAGPFAEGRSAADRTKPETVDVGLETSPKDEKAVRVDFVDAACSPVAFEYTGLSRSSSDSTDVDLAVRSSSLEETTKTPMTDIAAIRALVETGTSPIGEPGATTDSDSAGVQVKPSVTDNGTSPLIPLGQTKGTSTEDKEARHDLSDSCTSPLETAAFSRSTDTRDAASSPIETTDATVAGRKTLKDVLLLKKPLPLRKTKSWDTMGYGHLDDVRPKELLFPEIRLPSGVDHRMPTAVGLAAPVANGVGVQKQSMDEASRQLQKLPSIIKTASTPPDTAATAAEGQQPAARDGESPSSVSEGKDKRTVSLQPLGVKRHSLTQSDYDRSPESSVRSSDYTATTLKDSGFSDVEKHVSGGSSAEDEDRTTDRQGVLSDSAAQELESQRRRLLHSRRKMRDEEDDAEVSPGREDTDGSAAEEGAGMGHSTPEKRRPVADRRPGSPSKKERAKANGRSESGKSQRRRRGQPELRPLSDGKKVPEDLTMTVQESLRKYRVERQLFSELQELKRHQIRSGRTHENVLVKRLVDRFRELVLAPGMRDFTGPYTFRNYERYLYGQLRDLSMSNDGKIPPKYRKPSEDFFDARNSSASRTAALSLNCPSRNEAACDRNTGLFDPAT</sequence>
<keyword evidence="2" id="KW-1185">Reference proteome</keyword>
<gene>
    <name evidence="1" type="ORF">HPB50_023528</name>
</gene>
<comment type="caution">
    <text evidence="1">The sequence shown here is derived from an EMBL/GenBank/DDBJ whole genome shotgun (WGS) entry which is preliminary data.</text>
</comment>
<accession>A0ACB7RVF0</accession>
<evidence type="ECO:0000313" key="1">
    <source>
        <dbReference type="EMBL" id="KAH6926912.1"/>
    </source>
</evidence>
<organism evidence="1 2">
    <name type="scientific">Hyalomma asiaticum</name>
    <name type="common">Tick</name>
    <dbReference type="NCBI Taxonomy" id="266040"/>
    <lineage>
        <taxon>Eukaryota</taxon>
        <taxon>Metazoa</taxon>
        <taxon>Ecdysozoa</taxon>
        <taxon>Arthropoda</taxon>
        <taxon>Chelicerata</taxon>
        <taxon>Arachnida</taxon>
        <taxon>Acari</taxon>
        <taxon>Parasitiformes</taxon>
        <taxon>Ixodida</taxon>
        <taxon>Ixodoidea</taxon>
        <taxon>Ixodidae</taxon>
        <taxon>Hyalomminae</taxon>
        <taxon>Hyalomma</taxon>
    </lineage>
</organism>
<proteinExistence type="predicted"/>
<reference evidence="1" key="1">
    <citation type="submission" date="2020-05" db="EMBL/GenBank/DDBJ databases">
        <title>Large-scale comparative analyses of tick genomes elucidate their genetic diversity and vector capacities.</title>
        <authorList>
            <person name="Jia N."/>
            <person name="Wang J."/>
            <person name="Shi W."/>
            <person name="Du L."/>
            <person name="Sun Y."/>
            <person name="Zhan W."/>
            <person name="Jiang J."/>
            <person name="Wang Q."/>
            <person name="Zhang B."/>
            <person name="Ji P."/>
            <person name="Sakyi L.B."/>
            <person name="Cui X."/>
            <person name="Yuan T."/>
            <person name="Jiang B."/>
            <person name="Yang W."/>
            <person name="Lam T.T.-Y."/>
            <person name="Chang Q."/>
            <person name="Ding S."/>
            <person name="Wang X."/>
            <person name="Zhu J."/>
            <person name="Ruan X."/>
            <person name="Zhao L."/>
            <person name="Wei J."/>
            <person name="Que T."/>
            <person name="Du C."/>
            <person name="Cheng J."/>
            <person name="Dai P."/>
            <person name="Han X."/>
            <person name="Huang E."/>
            <person name="Gao Y."/>
            <person name="Liu J."/>
            <person name="Shao H."/>
            <person name="Ye R."/>
            <person name="Li L."/>
            <person name="Wei W."/>
            <person name="Wang X."/>
            <person name="Wang C."/>
            <person name="Yang T."/>
            <person name="Huo Q."/>
            <person name="Li W."/>
            <person name="Guo W."/>
            <person name="Chen H."/>
            <person name="Zhou L."/>
            <person name="Ni X."/>
            <person name="Tian J."/>
            <person name="Zhou Y."/>
            <person name="Sheng Y."/>
            <person name="Liu T."/>
            <person name="Pan Y."/>
            <person name="Xia L."/>
            <person name="Li J."/>
            <person name="Zhao F."/>
            <person name="Cao W."/>
        </authorList>
    </citation>
    <scope>NUCLEOTIDE SEQUENCE</scope>
    <source>
        <strain evidence="1">Hyas-2018</strain>
    </source>
</reference>
<name>A0ACB7RVF0_HYAAI</name>